<dbReference type="Pfam" id="PF04938">
    <property type="entry name" value="SIP1"/>
    <property type="match status" value="1"/>
</dbReference>
<dbReference type="GO" id="GO:0000245">
    <property type="term" value="P:spliceosomal complex assembly"/>
    <property type="evidence" value="ECO:0007669"/>
    <property type="project" value="InterPro"/>
</dbReference>
<protein>
    <recommendedName>
        <fullName evidence="6">Gem-associated protein 2</fullName>
    </recommendedName>
</protein>
<evidence type="ECO:0000256" key="6">
    <source>
        <dbReference type="ARBA" id="ARBA00047179"/>
    </source>
</evidence>
<name>A0A8H7PWM9_9FUNG</name>
<evidence type="ECO:0000313" key="9">
    <source>
        <dbReference type="Proteomes" id="UP000612746"/>
    </source>
</evidence>
<evidence type="ECO:0000256" key="7">
    <source>
        <dbReference type="SAM" id="MobiDB-lite"/>
    </source>
</evidence>
<organism evidence="8 9">
    <name type="scientific">Umbelopsis vinacea</name>
    <dbReference type="NCBI Taxonomy" id="44442"/>
    <lineage>
        <taxon>Eukaryota</taxon>
        <taxon>Fungi</taxon>
        <taxon>Fungi incertae sedis</taxon>
        <taxon>Mucoromycota</taxon>
        <taxon>Mucoromycotina</taxon>
        <taxon>Umbelopsidomycetes</taxon>
        <taxon>Umbelopsidales</taxon>
        <taxon>Umbelopsidaceae</taxon>
        <taxon>Umbelopsis</taxon>
    </lineage>
</organism>
<feature type="region of interest" description="Disordered" evidence="7">
    <location>
        <begin position="1"/>
        <end position="21"/>
    </location>
</feature>
<dbReference type="Proteomes" id="UP000612746">
    <property type="component" value="Unassembled WGS sequence"/>
</dbReference>
<dbReference type="GO" id="GO:0032797">
    <property type="term" value="C:SMN complex"/>
    <property type="evidence" value="ECO:0007669"/>
    <property type="project" value="TreeGrafter"/>
</dbReference>
<dbReference type="Gene3D" id="1.20.58.1070">
    <property type="match status" value="1"/>
</dbReference>
<keyword evidence="2" id="KW-0963">Cytoplasm</keyword>
<dbReference type="PANTHER" id="PTHR12794">
    <property type="entry name" value="GEMIN2"/>
    <property type="match status" value="1"/>
</dbReference>
<dbReference type="PANTHER" id="PTHR12794:SF0">
    <property type="entry name" value="GEM-ASSOCIATED PROTEIN 2"/>
    <property type="match status" value="1"/>
</dbReference>
<keyword evidence="9" id="KW-1185">Reference proteome</keyword>
<dbReference type="InterPro" id="IPR017364">
    <property type="entry name" value="GEMIN2"/>
</dbReference>
<dbReference type="GO" id="GO:0005681">
    <property type="term" value="C:spliceosomal complex"/>
    <property type="evidence" value="ECO:0007669"/>
    <property type="project" value="InterPro"/>
</dbReference>
<sequence>MASRRILTRVGSDDEEEQYTGKSILPVSHEKIIDDTFVPATGEDYLLMVRRQTRRVPAIVVAAPPPETKKFSPSSLPSRYQFQVEQVTPTAENLLPKDEWRTAFRTRFDGIKESFSHLSKLPNNEIKLPAAKDKKQWKEFLYGAPKTEESDDQKEGHNPDVNILQRISQNIVLRLLNWHIEWLENNEIQKNQAMWMYALLTRLDKVMTSDETSILRNVSRKCIQIRQEQADPENPQVAYLNILITIIATCFGQADLV</sequence>
<dbReference type="EMBL" id="JAEPRA010000009">
    <property type="protein sequence ID" value="KAG2180541.1"/>
    <property type="molecule type" value="Genomic_DNA"/>
</dbReference>
<keyword evidence="3" id="KW-0507">mRNA processing</keyword>
<comment type="similarity">
    <text evidence="5">Belongs to the gemin-2 family.</text>
</comment>
<comment type="subcellular location">
    <subcellularLocation>
        <location evidence="1">Cytoplasm</location>
    </subcellularLocation>
</comment>
<reference evidence="8" key="1">
    <citation type="submission" date="2020-12" db="EMBL/GenBank/DDBJ databases">
        <title>Metabolic potential, ecology and presence of endohyphal bacteria is reflected in genomic diversity of Mucoromycotina.</title>
        <authorList>
            <person name="Muszewska A."/>
            <person name="Okrasinska A."/>
            <person name="Steczkiewicz K."/>
            <person name="Drgas O."/>
            <person name="Orlowska M."/>
            <person name="Perlinska-Lenart U."/>
            <person name="Aleksandrzak-Piekarczyk T."/>
            <person name="Szatraj K."/>
            <person name="Zielenkiewicz U."/>
            <person name="Pilsyk S."/>
            <person name="Malc E."/>
            <person name="Mieczkowski P."/>
            <person name="Kruszewska J.S."/>
            <person name="Biernat P."/>
            <person name="Pawlowska J."/>
        </authorList>
    </citation>
    <scope>NUCLEOTIDE SEQUENCE</scope>
    <source>
        <strain evidence="8">WA0000051536</strain>
    </source>
</reference>
<evidence type="ECO:0000256" key="4">
    <source>
        <dbReference type="ARBA" id="ARBA00023187"/>
    </source>
</evidence>
<dbReference type="PIRSF" id="PIRSF038038">
    <property type="entry name" value="SMN_Gemin2"/>
    <property type="match status" value="1"/>
</dbReference>
<dbReference type="InterPro" id="IPR035426">
    <property type="entry name" value="Gemin2/Brr1"/>
</dbReference>
<gene>
    <name evidence="8" type="ORF">INT44_003545</name>
</gene>
<evidence type="ECO:0000256" key="2">
    <source>
        <dbReference type="ARBA" id="ARBA00022490"/>
    </source>
</evidence>
<evidence type="ECO:0000256" key="5">
    <source>
        <dbReference type="ARBA" id="ARBA00025758"/>
    </source>
</evidence>
<keyword evidence="4" id="KW-0508">mRNA splicing</keyword>
<proteinExistence type="inferred from homology"/>
<accession>A0A8H7PWM9</accession>
<dbReference type="GO" id="GO:0000387">
    <property type="term" value="P:spliceosomal snRNP assembly"/>
    <property type="evidence" value="ECO:0007669"/>
    <property type="project" value="InterPro"/>
</dbReference>
<comment type="caution">
    <text evidence="8">The sequence shown here is derived from an EMBL/GenBank/DDBJ whole genome shotgun (WGS) entry which is preliminary data.</text>
</comment>
<evidence type="ECO:0000256" key="3">
    <source>
        <dbReference type="ARBA" id="ARBA00022664"/>
    </source>
</evidence>
<dbReference type="AlphaFoldDB" id="A0A8H7PWM9"/>
<dbReference type="OrthoDB" id="428895at2759"/>
<evidence type="ECO:0000313" key="8">
    <source>
        <dbReference type="EMBL" id="KAG2180541.1"/>
    </source>
</evidence>
<evidence type="ECO:0000256" key="1">
    <source>
        <dbReference type="ARBA" id="ARBA00004496"/>
    </source>
</evidence>